<accession>A0ACB9A404</accession>
<comment type="caution">
    <text evidence="1">The sequence shown here is derived from an EMBL/GenBank/DDBJ whole genome shotgun (WGS) entry which is preliminary data.</text>
</comment>
<evidence type="ECO:0000313" key="1">
    <source>
        <dbReference type="EMBL" id="KAI3704867.1"/>
    </source>
</evidence>
<keyword evidence="2" id="KW-1185">Reference proteome</keyword>
<dbReference type="Proteomes" id="UP001056120">
    <property type="component" value="Linkage Group LG25"/>
</dbReference>
<sequence>MGDEMWTLRERHKEFDPGLVYGNNPDLFTVEFHHGGEFSTFPDITYERGKVDFVDKVNSELFSVIIMNEMILSLGYSKKDVMKYHFKIPGEDLDFGLRPLSNDSDVISLLKYSQNHKDEDSDFIVDEDKLVQDFSVDMDEFRSVVDFDISEEGEEIINDEDEVDLDDFDSLSESENDTTLQKAVRSIRKNKKKAKESMDCPFYVGQAFSDRDSIKSLVKKFAIESRRQFRRIYICLHALKEGFKICRRELLGLDGCFMKGPFPGQILTAVGVDANNGIYPVAYALVESETFSSWSWFLECLGEDLDLAFNSNFTFISDRQKGIIPAIAKVFPSAEHRYCLRHIHENMKQKWRGQKFKNMLWSCASATTTQWFDKCMKAVLTEDKDLHDWLKEIPPRHWSRSHFCGRSKCDVLLNNLCEVFNRQLVDGRDKPIITCLEFIREYLMKRIVLVHKMISKCQGPLTPTATKIFEKVKSDASEYTVIWCGVSKYQVSGPAQDQKTVDVDQRTCSCMKWELTGMPCRHAVACIWNMATHGLDDGIVEKWVDPCYWLETWKKVYAHIINPINGRDLWTPSSCPTTLTAPKHHKQVGRPKKKRKKSAEEVRELSQTISTSGKMSRKGNTVTCDKCKKKGHNSRTCKGQEERTQH</sequence>
<gene>
    <name evidence="1" type="ORF">L1987_75096</name>
</gene>
<proteinExistence type="predicted"/>
<evidence type="ECO:0000313" key="2">
    <source>
        <dbReference type="Proteomes" id="UP001056120"/>
    </source>
</evidence>
<reference evidence="1 2" key="2">
    <citation type="journal article" date="2022" name="Mol. Ecol. Resour.">
        <title>The genomes of chicory, endive, great burdock and yacon provide insights into Asteraceae paleo-polyploidization history and plant inulin production.</title>
        <authorList>
            <person name="Fan W."/>
            <person name="Wang S."/>
            <person name="Wang H."/>
            <person name="Wang A."/>
            <person name="Jiang F."/>
            <person name="Liu H."/>
            <person name="Zhao H."/>
            <person name="Xu D."/>
            <person name="Zhang Y."/>
        </authorList>
    </citation>
    <scope>NUCLEOTIDE SEQUENCE [LARGE SCALE GENOMIC DNA]</scope>
    <source>
        <strain evidence="2">cv. Yunnan</strain>
        <tissue evidence="1">Leaves</tissue>
    </source>
</reference>
<dbReference type="EMBL" id="CM042042">
    <property type="protein sequence ID" value="KAI3704867.1"/>
    <property type="molecule type" value="Genomic_DNA"/>
</dbReference>
<organism evidence="1 2">
    <name type="scientific">Smallanthus sonchifolius</name>
    <dbReference type="NCBI Taxonomy" id="185202"/>
    <lineage>
        <taxon>Eukaryota</taxon>
        <taxon>Viridiplantae</taxon>
        <taxon>Streptophyta</taxon>
        <taxon>Embryophyta</taxon>
        <taxon>Tracheophyta</taxon>
        <taxon>Spermatophyta</taxon>
        <taxon>Magnoliopsida</taxon>
        <taxon>eudicotyledons</taxon>
        <taxon>Gunneridae</taxon>
        <taxon>Pentapetalae</taxon>
        <taxon>asterids</taxon>
        <taxon>campanulids</taxon>
        <taxon>Asterales</taxon>
        <taxon>Asteraceae</taxon>
        <taxon>Asteroideae</taxon>
        <taxon>Heliantheae alliance</taxon>
        <taxon>Millerieae</taxon>
        <taxon>Smallanthus</taxon>
    </lineage>
</organism>
<reference evidence="2" key="1">
    <citation type="journal article" date="2022" name="Mol. Ecol. Resour.">
        <title>The genomes of chicory, endive, great burdock and yacon provide insights into Asteraceae palaeo-polyploidization history and plant inulin production.</title>
        <authorList>
            <person name="Fan W."/>
            <person name="Wang S."/>
            <person name="Wang H."/>
            <person name="Wang A."/>
            <person name="Jiang F."/>
            <person name="Liu H."/>
            <person name="Zhao H."/>
            <person name="Xu D."/>
            <person name="Zhang Y."/>
        </authorList>
    </citation>
    <scope>NUCLEOTIDE SEQUENCE [LARGE SCALE GENOMIC DNA]</scope>
    <source>
        <strain evidence="2">cv. Yunnan</strain>
    </source>
</reference>
<protein>
    <submittedName>
        <fullName evidence="1">Uncharacterized protein</fullName>
    </submittedName>
</protein>
<name>A0ACB9A404_9ASTR</name>